<dbReference type="SUPFAM" id="SSF48371">
    <property type="entry name" value="ARM repeat"/>
    <property type="match status" value="2"/>
</dbReference>
<dbReference type="SMART" id="SM00543">
    <property type="entry name" value="MIF4G"/>
    <property type="match status" value="1"/>
</dbReference>
<feature type="compositionally biased region" description="Low complexity" evidence="4">
    <location>
        <begin position="834"/>
        <end position="848"/>
    </location>
</feature>
<keyword evidence="3" id="KW-0648">Protein biosynthesis</keyword>
<feature type="compositionally biased region" description="Low complexity" evidence="4">
    <location>
        <begin position="159"/>
        <end position="170"/>
    </location>
</feature>
<comment type="similarity">
    <text evidence="1">Belongs to the eukaryotic initiation factor 4G family.</text>
</comment>
<feature type="compositionally biased region" description="Low complexity" evidence="4">
    <location>
        <begin position="188"/>
        <end position="266"/>
    </location>
</feature>
<dbReference type="Gene3D" id="1.25.40.180">
    <property type="match status" value="2"/>
</dbReference>
<feature type="region of interest" description="Disordered" evidence="4">
    <location>
        <begin position="56"/>
        <end position="383"/>
    </location>
</feature>
<feature type="domain" description="MI" evidence="5">
    <location>
        <begin position="898"/>
        <end position="1025"/>
    </location>
</feature>
<reference evidence="6" key="1">
    <citation type="submission" date="2021-01" db="EMBL/GenBank/DDBJ databases">
        <authorList>
            <person name="Corre E."/>
            <person name="Pelletier E."/>
            <person name="Niang G."/>
            <person name="Scheremetjew M."/>
            <person name="Finn R."/>
            <person name="Kale V."/>
            <person name="Holt S."/>
            <person name="Cochrane G."/>
            <person name="Meng A."/>
            <person name="Brown T."/>
            <person name="Cohen L."/>
        </authorList>
    </citation>
    <scope>NUCLEOTIDE SEQUENCE</scope>
    <source>
        <strain evidence="6">CCMP1594</strain>
    </source>
</reference>
<evidence type="ECO:0000256" key="2">
    <source>
        <dbReference type="ARBA" id="ARBA00022540"/>
    </source>
</evidence>
<evidence type="ECO:0000256" key="1">
    <source>
        <dbReference type="ARBA" id="ARBA00005775"/>
    </source>
</evidence>
<dbReference type="GO" id="GO:0003729">
    <property type="term" value="F:mRNA binding"/>
    <property type="evidence" value="ECO:0007669"/>
    <property type="project" value="TreeGrafter"/>
</dbReference>
<dbReference type="EMBL" id="HBJA01077016">
    <property type="protein sequence ID" value="CAE0815840.1"/>
    <property type="molecule type" value="Transcribed_RNA"/>
</dbReference>
<proteinExistence type="inferred from homology"/>
<feature type="compositionally biased region" description="Polar residues" evidence="4">
    <location>
        <begin position="367"/>
        <end position="383"/>
    </location>
</feature>
<feature type="region of interest" description="Disordered" evidence="4">
    <location>
        <begin position="20"/>
        <end position="43"/>
    </location>
</feature>
<name>A0A7S4FUQ9_9EUGL</name>
<feature type="region of interest" description="Disordered" evidence="4">
    <location>
        <begin position="763"/>
        <end position="894"/>
    </location>
</feature>
<dbReference type="PANTHER" id="PTHR23253:SF9">
    <property type="entry name" value="EUKARYOTIC TRANSLATION INITIATION FACTOR 4 GAMMA 2"/>
    <property type="match status" value="1"/>
</dbReference>
<dbReference type="Pfam" id="PF02854">
    <property type="entry name" value="MIF4G"/>
    <property type="match status" value="1"/>
</dbReference>
<gene>
    <name evidence="6" type="ORF">EGYM00163_LOCUS26999</name>
</gene>
<keyword evidence="2" id="KW-0396">Initiation factor</keyword>
<dbReference type="PANTHER" id="PTHR23253">
    <property type="entry name" value="EUKARYOTIC TRANSLATION INITIATION FACTOR 4 GAMMA"/>
    <property type="match status" value="1"/>
</dbReference>
<feature type="compositionally biased region" description="Basic and acidic residues" evidence="4">
    <location>
        <begin position="798"/>
        <end position="810"/>
    </location>
</feature>
<accession>A0A7S4FUQ9</accession>
<dbReference type="GO" id="GO:0003743">
    <property type="term" value="F:translation initiation factor activity"/>
    <property type="evidence" value="ECO:0007669"/>
    <property type="project" value="UniProtKB-KW"/>
</dbReference>
<sequence length="1100" mass="120878">MAYYPQDNYPEYQNQFYGYGQPPHAHYHQHHRIPPGSPYYNPQQYHHHQYYQHYNQYQGEGYPPGYGYGQYNGAAPQQPQQPRAGDSRKGLNIVDPKEREQQRAAAEANGPAPSPTSGPKKTGTALPIKDPVTRQPINLDQPQAQAAPAPQPQAPPAEPAAQPAASPQAPQKKKAIPILDPVTRKEVTAANPTAATSATAAPTATASETSASTPSQQTVSSSSASAPAPADGAADADASATKTVDVPTTADAPAAAEPEAVESSTPQTPPEEPEPDTATTPVPGPETSAEQASDTPAEPPKASVPTAAPETLVFAPGATWGVLPKLPKQDSADPYYTGAASHNTSSSVEEEKSRAPALVVKEDSDSEYCTSGSDTEKPTSSISASGRRVYDFEFLLSISTKAPPPPENLRTFEIYMHDARNRKSQATTPDSKSRDRRGFGNKVATPTYGSNKAAGSFDGDMRSKMGKVFVPGPPGGNKQTFENLSNRAETAFNLKNSGNINAEEKILKKVRGILNRITPEKYAVLFDQLWAELYNEEDKTDESKRVMRIVPQVIHTVFDIALDQPKFSYLYADICYHLCRKIQVLKDQQKEQDAGDSKESEDPNKQSATLKEFRRILLNTCQERFEEGSRHQQTVIPDDAPEEERERIQREEYRYKARSLGNIKFISELFKRSLLSERIMHIVIKILLIDTDHSDPRNFESMETLHEMLQAVGKKLDRAQAKQHMDNYFEKMEEIAQTHPVKRIRFLILNIVELRKANWVSRADQKTTVPEDDGRRISKTYSWNGERVEPQRVTSANRPDRGGMGKDAGKGRQQSVESDGFKTVGKAAKNSVWNSNPPSTPTSLPSPGSGFGGRSQENKASPQRSNREPEPKATNSAPVDDGNSAAAQKGPPPLKDEQIAAKARGLLEEFAADPEDKENALAVLREEIPTQSYAQFITGMILGAVSQNKREKERADLPKLCALYQQEELVEEKHMQQAFTGVMEKAKREELWVDVPRLWQNIGVVLGGSFEAKIVDLEVLAPMAEVLANGDEEAQSKTTDFLSGVIQCLEKEEFSAEFDGEKAGRIIAAVTKAATKKKTKAKPLATLDEFKAAVDKITFQ</sequence>
<evidence type="ECO:0000256" key="3">
    <source>
        <dbReference type="ARBA" id="ARBA00022917"/>
    </source>
</evidence>
<feature type="compositionally biased region" description="Low complexity" evidence="4">
    <location>
        <begin position="71"/>
        <end position="82"/>
    </location>
</feature>
<evidence type="ECO:0000313" key="6">
    <source>
        <dbReference type="EMBL" id="CAE0815840.1"/>
    </source>
</evidence>
<evidence type="ECO:0000259" key="5">
    <source>
        <dbReference type="PROSITE" id="PS51366"/>
    </source>
</evidence>
<organism evidence="6">
    <name type="scientific">Eutreptiella gymnastica</name>
    <dbReference type="NCBI Taxonomy" id="73025"/>
    <lineage>
        <taxon>Eukaryota</taxon>
        <taxon>Discoba</taxon>
        <taxon>Euglenozoa</taxon>
        <taxon>Euglenida</taxon>
        <taxon>Spirocuta</taxon>
        <taxon>Euglenophyceae</taxon>
        <taxon>Eutreptiales</taxon>
        <taxon>Eutreptiaceae</taxon>
        <taxon>Eutreptiella</taxon>
    </lineage>
</organism>
<feature type="compositionally biased region" description="Pro residues" evidence="4">
    <location>
        <begin position="149"/>
        <end position="158"/>
    </location>
</feature>
<feature type="region of interest" description="Disordered" evidence="4">
    <location>
        <begin position="419"/>
        <end position="458"/>
    </location>
</feature>
<dbReference type="PROSITE" id="PS51366">
    <property type="entry name" value="MI"/>
    <property type="match status" value="1"/>
</dbReference>
<dbReference type="InterPro" id="IPR003891">
    <property type="entry name" value="Initiation_fac_eIF4g_MI"/>
</dbReference>
<dbReference type="InterPro" id="IPR016024">
    <property type="entry name" value="ARM-type_fold"/>
</dbReference>
<dbReference type="InterPro" id="IPR003890">
    <property type="entry name" value="MIF4G-like_typ-3"/>
</dbReference>
<dbReference type="GO" id="GO:0016281">
    <property type="term" value="C:eukaryotic translation initiation factor 4F complex"/>
    <property type="evidence" value="ECO:0007669"/>
    <property type="project" value="TreeGrafter"/>
</dbReference>
<evidence type="ECO:0000256" key="4">
    <source>
        <dbReference type="SAM" id="MobiDB-lite"/>
    </source>
</evidence>
<dbReference type="AlphaFoldDB" id="A0A7S4FUQ9"/>
<protein>
    <recommendedName>
        <fullName evidence="5">MI domain-containing protein</fullName>
    </recommendedName>
</protein>
<feature type="compositionally biased region" description="Basic and acidic residues" evidence="4">
    <location>
        <begin position="85"/>
        <end position="102"/>
    </location>
</feature>